<dbReference type="SUPFAM" id="SSF47027">
    <property type="entry name" value="Acyl-CoA binding protein"/>
    <property type="match status" value="1"/>
</dbReference>
<organism evidence="7 8">
    <name type="scientific">Ganoderma sinense ZZ0214-1</name>
    <dbReference type="NCBI Taxonomy" id="1077348"/>
    <lineage>
        <taxon>Eukaryota</taxon>
        <taxon>Fungi</taxon>
        <taxon>Dikarya</taxon>
        <taxon>Basidiomycota</taxon>
        <taxon>Agaricomycotina</taxon>
        <taxon>Agaricomycetes</taxon>
        <taxon>Polyporales</taxon>
        <taxon>Polyporaceae</taxon>
        <taxon>Ganoderma</taxon>
    </lineage>
</organism>
<dbReference type="SMART" id="SM00248">
    <property type="entry name" value="ANK"/>
    <property type="match status" value="1"/>
</dbReference>
<feature type="repeat" description="ANK" evidence="4">
    <location>
        <begin position="191"/>
        <end position="223"/>
    </location>
</feature>
<dbReference type="PROSITE" id="PS50088">
    <property type="entry name" value="ANK_REPEAT"/>
    <property type="match status" value="1"/>
</dbReference>
<feature type="domain" description="ACB" evidence="6">
    <location>
        <begin position="1"/>
        <end position="102"/>
    </location>
</feature>
<accession>A0A2G8SD33</accession>
<keyword evidence="3" id="KW-0446">Lipid-binding</keyword>
<sequence length="253" mass="27198">MSTTYNPSPSFREAALYLSNASSLSSTSNTVKLEVLRQLYAIFKYLTVSPSPNTPKPSLFDFAGKAKWDAWNGAGQTYKDRPADAEARYLEIARSLGWVEGKAAELAEEHPKGGKDEAEDGDDIWHKDEDIQARKRRGDAGAMGPVSSTMAAPDEENSSALSNLAIAGDVPGLVAYLQANPGADVNALDENGYTPLHLAADRGKVEAVKVLLERGAKRDIKDEDKFTARELAEIAGHTEIVSLLSDTENAASS</sequence>
<dbReference type="PROSITE" id="PS51228">
    <property type="entry name" value="ACB_2"/>
    <property type="match status" value="1"/>
</dbReference>
<dbReference type="PANTHER" id="PTHR24119:SF0">
    <property type="entry name" value="ACYL-COA-BINDING DOMAIN-CONTAINING PROTEIN 6"/>
    <property type="match status" value="1"/>
</dbReference>
<feature type="compositionally biased region" description="Basic and acidic residues" evidence="5">
    <location>
        <begin position="106"/>
        <end position="116"/>
    </location>
</feature>
<dbReference type="EMBL" id="AYKW01000012">
    <property type="protein sequence ID" value="PIL31676.1"/>
    <property type="molecule type" value="Genomic_DNA"/>
</dbReference>
<dbReference type="PROSITE" id="PS50297">
    <property type="entry name" value="ANK_REP_REGION"/>
    <property type="match status" value="1"/>
</dbReference>
<dbReference type="InterPro" id="IPR002110">
    <property type="entry name" value="Ankyrin_rpt"/>
</dbReference>
<dbReference type="InterPro" id="IPR036770">
    <property type="entry name" value="Ankyrin_rpt-contain_sf"/>
</dbReference>
<dbReference type="GO" id="GO:0000062">
    <property type="term" value="F:fatty-acyl-CoA binding"/>
    <property type="evidence" value="ECO:0007669"/>
    <property type="project" value="InterPro"/>
</dbReference>
<feature type="region of interest" description="Disordered" evidence="5">
    <location>
        <begin position="106"/>
        <end position="125"/>
    </location>
</feature>
<reference evidence="7 8" key="1">
    <citation type="journal article" date="2015" name="Sci. Rep.">
        <title>Chromosome-level genome map provides insights into diverse defense mechanisms in the medicinal fungus Ganoderma sinense.</title>
        <authorList>
            <person name="Zhu Y."/>
            <person name="Xu J."/>
            <person name="Sun C."/>
            <person name="Zhou S."/>
            <person name="Xu H."/>
            <person name="Nelson D.R."/>
            <person name="Qian J."/>
            <person name="Song J."/>
            <person name="Luo H."/>
            <person name="Xiang L."/>
            <person name="Li Y."/>
            <person name="Xu Z."/>
            <person name="Ji A."/>
            <person name="Wang L."/>
            <person name="Lu S."/>
            <person name="Hayward A."/>
            <person name="Sun W."/>
            <person name="Li X."/>
            <person name="Schwartz D.C."/>
            <person name="Wang Y."/>
            <person name="Chen S."/>
        </authorList>
    </citation>
    <scope>NUCLEOTIDE SEQUENCE [LARGE SCALE GENOMIC DNA]</scope>
    <source>
        <strain evidence="7 8">ZZ0214-1</strain>
    </source>
</reference>
<gene>
    <name evidence="7" type="ORF">GSI_06379</name>
</gene>
<evidence type="ECO:0000256" key="4">
    <source>
        <dbReference type="PROSITE-ProRule" id="PRU00023"/>
    </source>
</evidence>
<dbReference type="InterPro" id="IPR014352">
    <property type="entry name" value="FERM/acyl-CoA-bd_prot_sf"/>
</dbReference>
<evidence type="ECO:0000256" key="2">
    <source>
        <dbReference type="ARBA" id="ARBA00023043"/>
    </source>
</evidence>
<dbReference type="PANTHER" id="PTHR24119">
    <property type="entry name" value="ACYL-COA-BINDING DOMAIN-CONTAINING PROTEIN 6"/>
    <property type="match status" value="1"/>
</dbReference>
<comment type="caution">
    <text evidence="7">The sequence shown here is derived from an EMBL/GenBank/DDBJ whole genome shotgun (WGS) entry which is preliminary data.</text>
</comment>
<dbReference type="Proteomes" id="UP000230002">
    <property type="component" value="Unassembled WGS sequence"/>
</dbReference>
<keyword evidence="1" id="KW-0677">Repeat</keyword>
<evidence type="ECO:0000313" key="8">
    <source>
        <dbReference type="Proteomes" id="UP000230002"/>
    </source>
</evidence>
<keyword evidence="2 4" id="KW-0040">ANK repeat</keyword>
<evidence type="ECO:0000256" key="5">
    <source>
        <dbReference type="SAM" id="MobiDB-lite"/>
    </source>
</evidence>
<dbReference type="InterPro" id="IPR000582">
    <property type="entry name" value="Acyl-CoA-binding_protein"/>
</dbReference>
<dbReference type="Pfam" id="PF00887">
    <property type="entry name" value="ACBP"/>
    <property type="match status" value="1"/>
</dbReference>
<dbReference type="AlphaFoldDB" id="A0A2G8SD33"/>
<dbReference type="SUPFAM" id="SSF48403">
    <property type="entry name" value="Ankyrin repeat"/>
    <property type="match status" value="1"/>
</dbReference>
<dbReference type="STRING" id="1077348.A0A2G8SD33"/>
<dbReference type="InterPro" id="IPR035984">
    <property type="entry name" value="Acyl-CoA-binding_sf"/>
</dbReference>
<name>A0A2G8SD33_9APHY</name>
<evidence type="ECO:0000256" key="3">
    <source>
        <dbReference type="ARBA" id="ARBA00023121"/>
    </source>
</evidence>
<evidence type="ECO:0000256" key="1">
    <source>
        <dbReference type="ARBA" id="ARBA00022737"/>
    </source>
</evidence>
<protein>
    <submittedName>
        <fullName evidence="7">Transporter</fullName>
    </submittedName>
</protein>
<dbReference type="Gene3D" id="1.25.40.20">
    <property type="entry name" value="Ankyrin repeat-containing domain"/>
    <property type="match status" value="1"/>
</dbReference>
<dbReference type="OrthoDB" id="341259at2759"/>
<evidence type="ECO:0000259" key="6">
    <source>
        <dbReference type="PROSITE" id="PS51228"/>
    </source>
</evidence>
<keyword evidence="8" id="KW-1185">Reference proteome</keyword>
<dbReference type="Pfam" id="PF12796">
    <property type="entry name" value="Ank_2"/>
    <property type="match status" value="1"/>
</dbReference>
<evidence type="ECO:0000313" key="7">
    <source>
        <dbReference type="EMBL" id="PIL31676.1"/>
    </source>
</evidence>
<proteinExistence type="predicted"/>
<dbReference type="Gene3D" id="1.20.80.10">
    <property type="match status" value="1"/>
</dbReference>